<keyword evidence="1" id="KW-0472">Membrane</keyword>
<dbReference type="EMBL" id="JACIDW010000034">
    <property type="protein sequence ID" value="MBB3967182.1"/>
    <property type="molecule type" value="Genomic_DNA"/>
</dbReference>
<proteinExistence type="predicted"/>
<dbReference type="Proteomes" id="UP000582090">
    <property type="component" value="Unassembled WGS sequence"/>
</dbReference>
<feature type="transmembrane region" description="Helical" evidence="1">
    <location>
        <begin position="45"/>
        <end position="66"/>
    </location>
</feature>
<accession>A0A7W6GDH0</accession>
<sequence length="167" mass="18721">MNDLIAKLSSYDIFINIIPGAVFVFFLSSAGLYTLQSDTIVGNLVLYYFAGLIISRIGSVIIEPLLRASGFVKYNRYSDFIIASEKDAKIQTLLEASNLYRTVIALILVCAIASSWDLIASWIPFEKRTWILVGCVGLAALFLLSYRKQNSFIFKRVGHHTRKAEDV</sequence>
<keyword evidence="1" id="KW-0812">Transmembrane</keyword>
<name>A0A7W6GDH0_9HYPH</name>
<feature type="transmembrane region" description="Helical" evidence="1">
    <location>
        <begin position="99"/>
        <end position="123"/>
    </location>
</feature>
<organism evidence="2 3">
    <name type="scientific">Rhizobium metallidurans</name>
    <dbReference type="NCBI Taxonomy" id="1265931"/>
    <lineage>
        <taxon>Bacteria</taxon>
        <taxon>Pseudomonadati</taxon>
        <taxon>Pseudomonadota</taxon>
        <taxon>Alphaproteobacteria</taxon>
        <taxon>Hyphomicrobiales</taxon>
        <taxon>Rhizobiaceae</taxon>
        <taxon>Rhizobium/Agrobacterium group</taxon>
        <taxon>Rhizobium</taxon>
    </lineage>
</organism>
<feature type="transmembrane region" description="Helical" evidence="1">
    <location>
        <begin position="129"/>
        <end position="146"/>
    </location>
</feature>
<evidence type="ECO:0000256" key="1">
    <source>
        <dbReference type="SAM" id="Phobius"/>
    </source>
</evidence>
<feature type="transmembrane region" description="Helical" evidence="1">
    <location>
        <begin position="12"/>
        <end position="33"/>
    </location>
</feature>
<gene>
    <name evidence="2" type="ORF">GGQ67_004879</name>
</gene>
<comment type="caution">
    <text evidence="2">The sequence shown here is derived from an EMBL/GenBank/DDBJ whole genome shotgun (WGS) entry which is preliminary data.</text>
</comment>
<dbReference type="RefSeq" id="WP_183902605.1">
    <property type="nucleotide sequence ID" value="NZ_JACIDW010000034.1"/>
</dbReference>
<reference evidence="2 3" key="1">
    <citation type="submission" date="2020-08" db="EMBL/GenBank/DDBJ databases">
        <title>Genomic Encyclopedia of Type Strains, Phase IV (KMG-IV): sequencing the most valuable type-strain genomes for metagenomic binning, comparative biology and taxonomic classification.</title>
        <authorList>
            <person name="Goeker M."/>
        </authorList>
    </citation>
    <scope>NUCLEOTIDE SEQUENCE [LARGE SCALE GENOMIC DNA]</scope>
    <source>
        <strain evidence="2 3">DSM 26575</strain>
    </source>
</reference>
<evidence type="ECO:0000313" key="2">
    <source>
        <dbReference type="EMBL" id="MBB3967182.1"/>
    </source>
</evidence>
<evidence type="ECO:0000313" key="3">
    <source>
        <dbReference type="Proteomes" id="UP000582090"/>
    </source>
</evidence>
<keyword evidence="1" id="KW-1133">Transmembrane helix</keyword>
<keyword evidence="3" id="KW-1185">Reference proteome</keyword>
<protein>
    <submittedName>
        <fullName evidence="2">Uncharacterized protein</fullName>
    </submittedName>
</protein>
<dbReference type="AlphaFoldDB" id="A0A7W6GDH0"/>